<evidence type="ECO:0000313" key="2">
    <source>
        <dbReference type="Proteomes" id="UP000029352"/>
    </source>
</evidence>
<gene>
    <name evidence="1" type="ORF">PBI_OMNICRON_61</name>
</gene>
<dbReference type="EMBL" id="KM363596">
    <property type="protein sequence ID" value="AIM50394.1"/>
    <property type="molecule type" value="Genomic_DNA"/>
</dbReference>
<sequence>MSADTFAARYRGRCADCPQPINVGDEVTRGADGGVVHADCDEHAASTLPKGARMPKLCTSCRLEHAGDCP</sequence>
<protein>
    <submittedName>
        <fullName evidence="1">Uncharacterized protein</fullName>
    </submittedName>
</protein>
<reference evidence="1 2" key="1">
    <citation type="submission" date="2014-08" db="EMBL/GenBank/DDBJ databases">
        <authorList>
            <person name="Isern S."/>
            <person name="Ashley B.D."/>
            <person name="Baer T.D."/>
            <person name="Czarnecki K.W."/>
            <person name="Deneweth R.M."/>
            <person name="Gatt S.M."/>
            <person name="Jenkins M."/>
            <person name="Lang J.F."/>
            <person name="Marfizo C.J."/>
            <person name="McMahon C.W."/>
            <person name="Power T.R."/>
            <person name="Rosales K.A."/>
            <person name="Walter R.S."/>
            <person name="Wozny M.J."/>
            <person name="Yori S."/>
            <person name="Michael S.F."/>
            <person name="Anders K.R."/>
            <person name="Braun M.A."/>
            <person name="Delesalle V.A."/>
            <person name="Hughes L.E."/>
            <person name="Ware V.C."/>
            <person name="Bradley K.W."/>
            <person name="Barker L.P."/>
            <person name="Asai D.J."/>
            <person name="Bowman C.A."/>
            <person name="Russell D.A."/>
            <person name="Pope W.H."/>
            <person name="Jacobs-Sera D."/>
            <person name="Hendrix R.W."/>
            <person name="Hatfull G.F."/>
        </authorList>
    </citation>
    <scope>NUCLEOTIDE SEQUENCE [LARGE SCALE GENOMIC DNA]</scope>
</reference>
<proteinExistence type="predicted"/>
<accession>A0A088FUU9</accession>
<evidence type="ECO:0000313" key="1">
    <source>
        <dbReference type="EMBL" id="AIM50394.1"/>
    </source>
</evidence>
<keyword evidence="2" id="KW-1185">Reference proteome</keyword>
<dbReference type="OrthoDB" id="21729at10239"/>
<dbReference type="KEGG" id="vg:26628778"/>
<organism evidence="1 2">
    <name type="scientific">Mycobacterium phage Omnicron</name>
    <dbReference type="NCBI Taxonomy" id="1541819"/>
    <lineage>
        <taxon>Viruses</taxon>
        <taxon>Duplodnaviria</taxon>
        <taxon>Heunggongvirae</taxon>
        <taxon>Uroviricota</taxon>
        <taxon>Caudoviricetes</taxon>
        <taxon>Weiservirinae</taxon>
        <taxon>Kratiovirus</taxon>
        <taxon>Kratiovirus omnicron</taxon>
    </lineage>
</organism>
<dbReference type="GeneID" id="26628778"/>
<name>A0A088FUU9_9CAUD</name>
<dbReference type="RefSeq" id="YP_009201693.1">
    <property type="nucleotide sequence ID" value="NC_028832.1"/>
</dbReference>
<dbReference type="Proteomes" id="UP000029352">
    <property type="component" value="Segment"/>
</dbReference>